<dbReference type="RefSeq" id="WP_376846500.1">
    <property type="nucleotide sequence ID" value="NZ_JBHSFW010000008.1"/>
</dbReference>
<dbReference type="Proteomes" id="UP001596022">
    <property type="component" value="Unassembled WGS sequence"/>
</dbReference>
<organism evidence="1 2">
    <name type="scientific">Camelliibacillus cellulosilyticus</name>
    <dbReference type="NCBI Taxonomy" id="2174486"/>
    <lineage>
        <taxon>Bacteria</taxon>
        <taxon>Bacillati</taxon>
        <taxon>Bacillota</taxon>
        <taxon>Bacilli</taxon>
        <taxon>Bacillales</taxon>
        <taxon>Sporolactobacillaceae</taxon>
        <taxon>Camelliibacillus</taxon>
    </lineage>
</organism>
<accession>A0ABV9GP99</accession>
<dbReference type="EMBL" id="JBHSFW010000008">
    <property type="protein sequence ID" value="MFC4619404.1"/>
    <property type="molecule type" value="Genomic_DNA"/>
</dbReference>
<reference evidence="2" key="1">
    <citation type="journal article" date="2019" name="Int. J. Syst. Evol. Microbiol.">
        <title>The Global Catalogue of Microorganisms (GCM) 10K type strain sequencing project: providing services to taxonomists for standard genome sequencing and annotation.</title>
        <authorList>
            <consortium name="The Broad Institute Genomics Platform"/>
            <consortium name="The Broad Institute Genome Sequencing Center for Infectious Disease"/>
            <person name="Wu L."/>
            <person name="Ma J."/>
        </authorList>
    </citation>
    <scope>NUCLEOTIDE SEQUENCE [LARGE SCALE GENOMIC DNA]</scope>
    <source>
        <strain evidence="2">CGMCC 1.16306</strain>
    </source>
</reference>
<proteinExistence type="predicted"/>
<evidence type="ECO:0000313" key="2">
    <source>
        <dbReference type="Proteomes" id="UP001596022"/>
    </source>
</evidence>
<sequence>MKIKRSPLQFHNVISTTVRCKTDEWYMAAREFRNAIIRNELYSTGPIIYQVSEFDEASNEANYSFYIPVNEPVEMAENDKYRFDGLWKFEDGLSLRHADLEDDIEESYELLRAAADTFDLELKEPYYNIYLDVYGDGIIDIYAPIAREGQDGQSE</sequence>
<name>A0ABV9GP99_9BACL</name>
<gene>
    <name evidence="1" type="ORF">ACFO4N_11835</name>
</gene>
<dbReference type="Gene3D" id="3.20.80.10">
    <property type="entry name" value="Regulatory factor, effector binding domain"/>
    <property type="match status" value="1"/>
</dbReference>
<evidence type="ECO:0000313" key="1">
    <source>
        <dbReference type="EMBL" id="MFC4619404.1"/>
    </source>
</evidence>
<dbReference type="Pfam" id="PF16895">
    <property type="entry name" value="DUF5085"/>
    <property type="match status" value="1"/>
</dbReference>
<comment type="caution">
    <text evidence="1">The sequence shown here is derived from an EMBL/GenBank/DDBJ whole genome shotgun (WGS) entry which is preliminary data.</text>
</comment>
<dbReference type="InterPro" id="IPR011256">
    <property type="entry name" value="Reg_factor_effector_dom_sf"/>
</dbReference>
<keyword evidence="2" id="KW-1185">Reference proteome</keyword>
<protein>
    <submittedName>
        <fullName evidence="1">DUF5085 family protein</fullName>
    </submittedName>
</protein>
<dbReference type="InterPro" id="IPR031664">
    <property type="entry name" value="DUF5085"/>
</dbReference>